<dbReference type="Proteomes" id="UP001319200">
    <property type="component" value="Unassembled WGS sequence"/>
</dbReference>
<dbReference type="InterPro" id="IPR017853">
    <property type="entry name" value="GH"/>
</dbReference>
<keyword evidence="4" id="KW-1185">Reference proteome</keyword>
<dbReference type="InterPro" id="IPR039514">
    <property type="entry name" value="6GAL-like"/>
</dbReference>
<gene>
    <name evidence="3" type="ORF">KK083_20170</name>
</gene>
<dbReference type="PROSITE" id="PS51257">
    <property type="entry name" value="PROKAR_LIPOPROTEIN"/>
    <property type="match status" value="1"/>
</dbReference>
<accession>A0AAP2DRT4</accession>
<dbReference type="AlphaFoldDB" id="A0AAP2DRT4"/>
<keyword evidence="1" id="KW-0732">Signal</keyword>
<organism evidence="3 4">
    <name type="scientific">Chryseosolibacter histidini</name>
    <dbReference type="NCBI Taxonomy" id="2782349"/>
    <lineage>
        <taxon>Bacteria</taxon>
        <taxon>Pseudomonadati</taxon>
        <taxon>Bacteroidota</taxon>
        <taxon>Cytophagia</taxon>
        <taxon>Cytophagales</taxon>
        <taxon>Chryseotaleaceae</taxon>
        <taxon>Chryseosolibacter</taxon>
    </lineage>
</organism>
<feature type="signal peptide" evidence="1">
    <location>
        <begin position="1"/>
        <end position="21"/>
    </location>
</feature>
<protein>
    <recommendedName>
        <fullName evidence="2">Endo-beta-1,6-galactanase-like domain-containing protein</fullName>
    </recommendedName>
</protein>
<dbReference type="Gene3D" id="3.20.20.80">
    <property type="entry name" value="Glycosidases"/>
    <property type="match status" value="1"/>
</dbReference>
<dbReference type="GO" id="GO:0004553">
    <property type="term" value="F:hydrolase activity, hydrolyzing O-glycosyl compounds"/>
    <property type="evidence" value="ECO:0007669"/>
    <property type="project" value="InterPro"/>
</dbReference>
<feature type="chain" id="PRO_5042934937" description="Endo-beta-1,6-galactanase-like domain-containing protein" evidence="1">
    <location>
        <begin position="22"/>
        <end position="549"/>
    </location>
</feature>
<dbReference type="PANTHER" id="PTHR42767">
    <property type="entry name" value="ENDO-BETA-1,6-GALACTANASE"/>
    <property type="match status" value="1"/>
</dbReference>
<name>A0AAP2DRT4_9BACT</name>
<dbReference type="Pfam" id="PF14587">
    <property type="entry name" value="Glyco_hydr_30_2"/>
    <property type="match status" value="1"/>
</dbReference>
<reference evidence="3 4" key="1">
    <citation type="submission" date="2021-05" db="EMBL/GenBank/DDBJ databases">
        <title>A Polyphasic approach of four new species of the genus Ohtaekwangia: Ohtaekwangia histidinii sp. nov., Ohtaekwangia cretensis sp. nov., Ohtaekwangia indiensis sp. nov., Ohtaekwangia reichenbachii sp. nov. from diverse environment.</title>
        <authorList>
            <person name="Octaviana S."/>
        </authorList>
    </citation>
    <scope>NUCLEOTIDE SEQUENCE [LARGE SCALE GENOMIC DNA]</scope>
    <source>
        <strain evidence="3 4">PWU4</strain>
    </source>
</reference>
<dbReference type="SUPFAM" id="SSF51445">
    <property type="entry name" value="(Trans)glycosidases"/>
    <property type="match status" value="1"/>
</dbReference>
<evidence type="ECO:0000313" key="3">
    <source>
        <dbReference type="EMBL" id="MBT1699224.1"/>
    </source>
</evidence>
<sequence length="549" mass="60997">MKIYNRSGLALLFFAAVFLLAACDGNDPVAPDEEPDPCMFLGVDTCKQQVENGNITVNLSDTRQTIHSFGASDCWTAKFIGKWADVSKKNKIADLLFSTDTLADGAPIGIGLTLWRFNIGSGSFEQGAASNITTDWRREECFQKPDGSYDWSKQEGQQWFLNAAKQRGVPYTLGFSLSAPVHMTINGKAFNGTTGTKLNIFADKFDAYADFMVAVSDHFKFNYLSPINEPQWAWGANDQASQEGTQAENGEIASLTKLLSQRFAANSSSTQIVVGEAGSWVYLYGNNTDGRGDQITQFFWPANANYIADKPNVARIISGHSYWTTCPDNTIVTTRQQLLNKVNQVDPSLQLWQTEFGILGDICGQYNGSPRNTTIDYGLYVAKVIHHDLAIANITSWQWWLSMSPYNYSDALVYINDPSGAMNVDNCKTDGIVLDSKQLWAMGNYSRFIRPGMKRVSASISGYSDAVTAANTMMISAYKDENKKKLVIVVVNFERQEKKLKLRNDAIKRKTVNAYITDAERSLKKTVLVTDNILIPARSVVTLETTYQD</sequence>
<comment type="caution">
    <text evidence="3">The sequence shown here is derived from an EMBL/GenBank/DDBJ whole genome shotgun (WGS) entry which is preliminary data.</text>
</comment>
<feature type="domain" description="Endo-beta-1,6-galactanase-like" evidence="2">
    <location>
        <begin position="54"/>
        <end position="414"/>
    </location>
</feature>
<dbReference type="RefSeq" id="WP_254166989.1">
    <property type="nucleotide sequence ID" value="NZ_JAHESF010000022.1"/>
</dbReference>
<evidence type="ECO:0000256" key="1">
    <source>
        <dbReference type="SAM" id="SignalP"/>
    </source>
</evidence>
<evidence type="ECO:0000313" key="4">
    <source>
        <dbReference type="Proteomes" id="UP001319200"/>
    </source>
</evidence>
<evidence type="ECO:0000259" key="2">
    <source>
        <dbReference type="Pfam" id="PF14587"/>
    </source>
</evidence>
<dbReference type="InterPro" id="IPR039743">
    <property type="entry name" value="6GAL/EXGAL"/>
</dbReference>
<dbReference type="EMBL" id="JAHESF010000022">
    <property type="protein sequence ID" value="MBT1699224.1"/>
    <property type="molecule type" value="Genomic_DNA"/>
</dbReference>
<dbReference type="Gene3D" id="2.60.40.1180">
    <property type="entry name" value="Golgi alpha-mannosidase II"/>
    <property type="match status" value="1"/>
</dbReference>
<proteinExistence type="predicted"/>
<dbReference type="InterPro" id="IPR013780">
    <property type="entry name" value="Glyco_hydro_b"/>
</dbReference>
<dbReference type="PANTHER" id="PTHR42767:SF1">
    <property type="entry name" value="ENDO-BETA-1,6-GALACTANASE-LIKE DOMAIN-CONTAINING PROTEIN"/>
    <property type="match status" value="1"/>
</dbReference>